<feature type="transmembrane region" description="Helical" evidence="1">
    <location>
        <begin position="201"/>
        <end position="224"/>
    </location>
</feature>
<dbReference type="RefSeq" id="WP_011842998.1">
    <property type="nucleotide sequence ID" value="NZ_CP109831.1"/>
</dbReference>
<keyword evidence="1" id="KW-0812">Transmembrane</keyword>
<gene>
    <name evidence="2" type="ORF">OH143_07495</name>
</gene>
<dbReference type="EMBL" id="CP109831">
    <property type="protein sequence ID" value="UYU17555.1"/>
    <property type="molecule type" value="Genomic_DNA"/>
</dbReference>
<reference evidence="2" key="1">
    <citation type="submission" date="2022-10" db="EMBL/GenBank/DDBJ databases">
        <title>Complete genome of Methanoculleus submarinus DSM 15122.</title>
        <authorList>
            <person name="Chen S.-C."/>
            <person name="Lai S.-J."/>
            <person name="You Y.-T."/>
        </authorList>
    </citation>
    <scope>NUCLEOTIDE SEQUENCE</scope>
    <source>
        <strain evidence="2">DSM 15122</strain>
    </source>
</reference>
<evidence type="ECO:0000313" key="3">
    <source>
        <dbReference type="Proteomes" id="UP001156196"/>
    </source>
</evidence>
<dbReference type="Proteomes" id="UP001156196">
    <property type="component" value="Chromosome"/>
</dbReference>
<keyword evidence="1" id="KW-1133">Transmembrane helix</keyword>
<dbReference type="KEGG" id="msum:OH143_07495"/>
<evidence type="ECO:0000313" key="2">
    <source>
        <dbReference type="EMBL" id="UYU17555.1"/>
    </source>
</evidence>
<organism evidence="2 3">
    <name type="scientific">Methanoculleus submarinus</name>
    <dbReference type="NCBI Taxonomy" id="204050"/>
    <lineage>
        <taxon>Archaea</taxon>
        <taxon>Methanobacteriati</taxon>
        <taxon>Methanobacteriota</taxon>
        <taxon>Stenosarchaea group</taxon>
        <taxon>Methanomicrobia</taxon>
        <taxon>Methanomicrobiales</taxon>
        <taxon>Methanomicrobiaceae</taxon>
        <taxon>Methanoculleus</taxon>
    </lineage>
</organism>
<name>A0AAX3E682_9EURY</name>
<protein>
    <submittedName>
        <fullName evidence="2">Uncharacterized protein</fullName>
    </submittedName>
</protein>
<evidence type="ECO:0000256" key="1">
    <source>
        <dbReference type="SAM" id="Phobius"/>
    </source>
</evidence>
<sequence>MEKKRQLLPVIVVLLLTASVCPGPASANPVADGYNITVERAELTDDEYTAAVEFLRSSEHVVDTRGYLPEFKDAQHRRSWYNFLENLTSDTFDSVKPYLYPDGPVIGFGYDIEGYVGIGIVEEYPRDKASVAVDEIYTMLNGEAEKLGVEDIPVKVRTVDPDSLELDVLIDPTDGETPPAVLAEPADMTTYRGSGGAYSIFYNPVLLGCALGAVIVLAVGYYLIRRSRGKDAP</sequence>
<proteinExistence type="predicted"/>
<dbReference type="AlphaFoldDB" id="A0AAX3E682"/>
<accession>A0AAX3E682</accession>
<keyword evidence="1" id="KW-0472">Membrane</keyword>
<keyword evidence="3" id="KW-1185">Reference proteome</keyword>
<dbReference type="GeneID" id="40917331"/>